<dbReference type="AlphaFoldDB" id="A0A4R5DKV8"/>
<keyword evidence="3" id="KW-1185">Reference proteome</keyword>
<dbReference type="InterPro" id="IPR005146">
    <property type="entry name" value="B3/B4_tRNA-bd"/>
</dbReference>
<evidence type="ECO:0000313" key="2">
    <source>
        <dbReference type="EMBL" id="TDE11475.1"/>
    </source>
</evidence>
<dbReference type="Gene3D" id="3.50.40.10">
    <property type="entry name" value="Phenylalanyl-trna Synthetase, Chain B, domain 3"/>
    <property type="match status" value="1"/>
</dbReference>
<accession>A0A4R5DKV8</accession>
<dbReference type="InParanoid" id="A0A4R5DKV8"/>
<sequence>MRFRHAPELRAAHPGLAAGVVAADGVGLEAVADRRGIDERFAADQHAALERLAVDGPGQQPEIQAWRRAFAAMGLKPTQYRCAAESLLRRLAKAGDLPRIHPLVDLCNAASAAAAIPVAVIDRDRVVGDLEVRYARGDEEYATFVGEIEHPAAGEVIFADDAGRAHARRWTHKQSGWSTVRPSTSRVLIVAEALHDGAGDDVSALVARLAGDIERFWPAAPHRAVLTSQRPELQVDDPATTTRAR</sequence>
<proteinExistence type="predicted"/>
<evidence type="ECO:0000313" key="3">
    <source>
        <dbReference type="Proteomes" id="UP000294739"/>
    </source>
</evidence>
<gene>
    <name evidence="2" type="ORF">E1269_09415</name>
</gene>
<dbReference type="Proteomes" id="UP000294739">
    <property type="component" value="Unassembled WGS sequence"/>
</dbReference>
<dbReference type="GO" id="GO:0003723">
    <property type="term" value="F:RNA binding"/>
    <property type="evidence" value="ECO:0007669"/>
    <property type="project" value="InterPro"/>
</dbReference>
<dbReference type="RefSeq" id="WP_131893716.1">
    <property type="nucleotide sequence ID" value="NZ_SMKZ01000010.1"/>
</dbReference>
<name>A0A4R5DKV8_9ACTN</name>
<comment type="caution">
    <text evidence="2">The sequence shown here is derived from an EMBL/GenBank/DDBJ whole genome shotgun (WGS) entry which is preliminary data.</text>
</comment>
<evidence type="ECO:0000259" key="1">
    <source>
        <dbReference type="SMART" id="SM00873"/>
    </source>
</evidence>
<dbReference type="PANTHER" id="PTHR39209">
    <property type="match status" value="1"/>
</dbReference>
<organism evidence="2 3">
    <name type="scientific">Jiangella asiatica</name>
    <dbReference type="NCBI Taxonomy" id="2530372"/>
    <lineage>
        <taxon>Bacteria</taxon>
        <taxon>Bacillati</taxon>
        <taxon>Actinomycetota</taxon>
        <taxon>Actinomycetes</taxon>
        <taxon>Jiangellales</taxon>
        <taxon>Jiangellaceae</taxon>
        <taxon>Jiangella</taxon>
    </lineage>
</organism>
<dbReference type="OrthoDB" id="276580at2"/>
<dbReference type="EMBL" id="SMKZ01000010">
    <property type="protein sequence ID" value="TDE11475.1"/>
    <property type="molecule type" value="Genomic_DNA"/>
</dbReference>
<dbReference type="InterPro" id="IPR020825">
    <property type="entry name" value="Phe-tRNA_synthase-like_B3/B4"/>
</dbReference>
<dbReference type="Pfam" id="PF03483">
    <property type="entry name" value="B3_4"/>
    <property type="match status" value="1"/>
</dbReference>
<protein>
    <recommendedName>
        <fullName evidence="1">B3/B4 tRNA-binding domain-containing protein</fullName>
    </recommendedName>
</protein>
<dbReference type="SMART" id="SM00873">
    <property type="entry name" value="B3_4"/>
    <property type="match status" value="1"/>
</dbReference>
<dbReference type="GO" id="GO:0004826">
    <property type="term" value="F:phenylalanine-tRNA ligase activity"/>
    <property type="evidence" value="ECO:0007669"/>
    <property type="project" value="InterPro"/>
</dbReference>
<reference evidence="2 3" key="1">
    <citation type="submission" date="2019-03" db="EMBL/GenBank/DDBJ databases">
        <title>Draft genome sequences of novel Actinobacteria.</title>
        <authorList>
            <person name="Sahin N."/>
            <person name="Ay H."/>
            <person name="Saygin H."/>
        </authorList>
    </citation>
    <scope>NUCLEOTIDE SEQUENCE [LARGE SCALE GENOMIC DNA]</scope>
    <source>
        <strain evidence="2 3">5K138</strain>
    </source>
</reference>
<dbReference type="PANTHER" id="PTHR39209:SF2">
    <property type="entry name" value="CYTOPLASMIC PROTEIN"/>
    <property type="match status" value="1"/>
</dbReference>
<feature type="domain" description="B3/B4 tRNA-binding" evidence="1">
    <location>
        <begin position="64"/>
        <end position="211"/>
    </location>
</feature>
<dbReference type="SUPFAM" id="SSF56037">
    <property type="entry name" value="PheT/TilS domain"/>
    <property type="match status" value="1"/>
</dbReference>